<evidence type="ECO:0000313" key="6">
    <source>
        <dbReference type="EMBL" id="GAV28383.1"/>
    </source>
</evidence>
<dbReference type="SMART" id="SM00028">
    <property type="entry name" value="TPR"/>
    <property type="match status" value="9"/>
</dbReference>
<dbReference type="GO" id="GO:0016593">
    <property type="term" value="C:Cdc73/Paf1 complex"/>
    <property type="evidence" value="ECO:0007669"/>
    <property type="project" value="TreeGrafter"/>
</dbReference>
<organism evidence="6 7">
    <name type="scientific">Pichia membranifaciens</name>
    <dbReference type="NCBI Taxonomy" id="4926"/>
    <lineage>
        <taxon>Eukaryota</taxon>
        <taxon>Fungi</taxon>
        <taxon>Dikarya</taxon>
        <taxon>Ascomycota</taxon>
        <taxon>Saccharomycotina</taxon>
        <taxon>Pichiomycetes</taxon>
        <taxon>Pichiales</taxon>
        <taxon>Pichiaceae</taxon>
        <taxon>Pichia</taxon>
    </lineage>
</organism>
<dbReference type="GO" id="GO:0006355">
    <property type="term" value="P:regulation of DNA-templated transcription"/>
    <property type="evidence" value="ECO:0007669"/>
    <property type="project" value="InterPro"/>
</dbReference>
<feature type="compositionally biased region" description="Acidic residues" evidence="5">
    <location>
        <begin position="1028"/>
        <end position="1055"/>
    </location>
</feature>
<evidence type="ECO:0000256" key="5">
    <source>
        <dbReference type="SAM" id="MobiDB-lite"/>
    </source>
</evidence>
<dbReference type="GO" id="GO:0006368">
    <property type="term" value="P:transcription elongation by RNA polymerase II"/>
    <property type="evidence" value="ECO:0007669"/>
    <property type="project" value="TreeGrafter"/>
</dbReference>
<dbReference type="PANTHER" id="PTHR14027:SF2">
    <property type="entry name" value="RNA POLYMERASE-ASSOCIATED PROTEIN CTR9 HOMOLOG"/>
    <property type="match status" value="1"/>
</dbReference>
<evidence type="ECO:0000256" key="4">
    <source>
        <dbReference type="SAM" id="Coils"/>
    </source>
</evidence>
<feature type="compositionally biased region" description="Acidic residues" evidence="5">
    <location>
        <begin position="1078"/>
        <end position="1093"/>
    </location>
</feature>
<feature type="region of interest" description="Disordered" evidence="5">
    <location>
        <begin position="971"/>
        <end position="1121"/>
    </location>
</feature>
<feature type="compositionally biased region" description="Acidic residues" evidence="5">
    <location>
        <begin position="1110"/>
        <end position="1121"/>
    </location>
</feature>
<feature type="compositionally biased region" description="Basic and acidic residues" evidence="5">
    <location>
        <begin position="971"/>
        <end position="984"/>
    </location>
</feature>
<dbReference type="PANTHER" id="PTHR14027">
    <property type="entry name" value="RNA POLYMERASE-ASSOCIATED PROTEIN CTR9"/>
    <property type="match status" value="1"/>
</dbReference>
<evidence type="ECO:0000256" key="1">
    <source>
        <dbReference type="ARBA" id="ARBA00022737"/>
    </source>
</evidence>
<evidence type="ECO:0000256" key="3">
    <source>
        <dbReference type="PROSITE-ProRule" id="PRU00339"/>
    </source>
</evidence>
<dbReference type="OrthoDB" id="343875at2759"/>
<proteinExistence type="predicted"/>
<keyword evidence="4" id="KW-0175">Coiled coil</keyword>
<protein>
    <submittedName>
        <fullName evidence="6">Uncharacterized protein</fullName>
    </submittedName>
</protein>
<feature type="coiled-coil region" evidence="4">
    <location>
        <begin position="894"/>
        <end position="964"/>
    </location>
</feature>
<reference evidence="6 7" key="1">
    <citation type="submission" date="2016-08" db="EMBL/GenBank/DDBJ databases">
        <title>Whole genome shotgun sequence of Pichia membranifaciens KS47-1.</title>
        <authorList>
            <person name="Konishi M."/>
            <person name="Ishida M."/>
            <person name="Arakawa T."/>
            <person name="Kato Y."/>
            <person name="Horiuchi J."/>
        </authorList>
    </citation>
    <scope>NUCLEOTIDE SEQUENCE [LARGE SCALE GENOMIC DNA]</scope>
    <source>
        <strain evidence="6 7">KS47-1</strain>
    </source>
</reference>
<dbReference type="Pfam" id="PF12895">
    <property type="entry name" value="ANAPC3"/>
    <property type="match status" value="1"/>
</dbReference>
<feature type="compositionally biased region" description="Basic and acidic residues" evidence="5">
    <location>
        <begin position="1060"/>
        <end position="1077"/>
    </location>
</feature>
<feature type="repeat" description="TPR" evidence="3">
    <location>
        <begin position="80"/>
        <end position="113"/>
    </location>
</feature>
<keyword evidence="2 3" id="KW-0802">TPR repeat</keyword>
<dbReference type="Gene3D" id="1.25.40.10">
    <property type="entry name" value="Tetratricopeptide repeat domain"/>
    <property type="match status" value="3"/>
</dbReference>
<accession>A0A1Q2YG71</accession>
<dbReference type="InterPro" id="IPR011990">
    <property type="entry name" value="TPR-like_helical_dom_sf"/>
</dbReference>
<comment type="caution">
    <text evidence="6">The sequence shown here is derived from an EMBL/GenBank/DDBJ whole genome shotgun (WGS) entry which is preliminary data.</text>
</comment>
<dbReference type="EMBL" id="BDGI01000067">
    <property type="protein sequence ID" value="GAV28383.1"/>
    <property type="molecule type" value="Genomic_DNA"/>
</dbReference>
<feature type="repeat" description="TPR" evidence="3">
    <location>
        <begin position="204"/>
        <end position="237"/>
    </location>
</feature>
<feature type="repeat" description="TPR" evidence="3">
    <location>
        <begin position="745"/>
        <end position="778"/>
    </location>
</feature>
<dbReference type="InterPro" id="IPR031101">
    <property type="entry name" value="Ctr9"/>
</dbReference>
<evidence type="ECO:0000256" key="2">
    <source>
        <dbReference type="ARBA" id="ARBA00022803"/>
    </source>
</evidence>
<dbReference type="AlphaFoldDB" id="A0A1Q2YG71"/>
<sequence length="1121" mass="128159">MTSQKAEASAVSIIDEEAPLNAEFYIDFISDPVVKEKFNSNTITIPLKEESEEVVIDAINDLPDDSNELCILLTNEECSAEYWTLVAKAYANQGKIDEALTVIDQALKISFATKSSPESYSELNNFAAWLNIFKASTFHNSQALDNASAELKAASSSSSINSEYNLLAEAALSLTSKQNKGKRTKFEKESRNFDSVLQKNPKNCYALMGKGKLFFYRQNYLGALKVFQKVLQLNPLLRPDPRIGIGLCYWFLERKDLANQAWQNSIQVNPDKNLEAKILISIAKFDDCFLNSVSDEDFKAKYVEAMSFAKASYDEDPSNQVIQIILASYYFAKGEIEIVQKICDKIFNDQNTTNFIKSESLFWLARCKLTYGDVLQAQKMFSDSIKLNESNTLARVGYAQCLVIRGEINDAIRTFEKVQDLNSKILEVTYALGMLYSKIAKFKEKAITVLEKYVKIADDQGESVSVSALITLAKLHEDNDISKSLQYLLKAKEEETLAGKSDEEISSIMFNNLGVFSLLENHVDEAEEYFSQALKNVKTQYATDPETEKALEITLTYNTARAEESTNNPEKIQNAMKLYNEILEKCPRYTSAKIRWLTIACLSEDRNIKEEVQKLLAEESDDLEVRSFYGWYIKKFGSKHGLVEDKSKDLESEHHRETLTKYTSHDCYALISMARVYCVLARENKEQLKKDQYYVRAAQLYQKVLNLDPKNAYAAQGIAIIFAEKKQNGLALEIFRKVRDSLNDITVYLNMGHCLLEVKQFAKAIESYQLALTRFTDGKDARLLNYFARAWLLRGMYEKNLEYFKTALEYVSKSYEINPTPAYQFNITYIEYQLADFVRKLPPSKRTMDDLERSIKGLEDAIVVLNSMADDSTIHHPYPAEDLKLRVSMGNTLLKQLEKALDDQKEHDKGFEARLLGAKKLKEEEERRKLEARQKEREERQKVEEKLLAERRELEQQQQEWNLLRIEESKDEQDIVDKPPVEKEKKKRGRKKAKKEDNDDDDDAPAAKKAKTKKVAQRSSKLSSEFIDNSDDEAEYSEEEEAPFDNEEEEEEEAEFSGGEDAKDNAADKFDRKKGVIVDDEEEDDDADADADADEKKHAEDQQPPKADAEENDDEGDDGLF</sequence>
<dbReference type="Pfam" id="PF13181">
    <property type="entry name" value="TPR_8"/>
    <property type="match status" value="3"/>
</dbReference>
<feature type="compositionally biased region" description="Basic and acidic residues" evidence="5">
    <location>
        <begin position="1094"/>
        <end position="1109"/>
    </location>
</feature>
<dbReference type="PROSITE" id="PS50005">
    <property type="entry name" value="TPR"/>
    <property type="match status" value="4"/>
</dbReference>
<dbReference type="GO" id="GO:0000993">
    <property type="term" value="F:RNA polymerase II complex binding"/>
    <property type="evidence" value="ECO:0007669"/>
    <property type="project" value="TreeGrafter"/>
</dbReference>
<dbReference type="Proteomes" id="UP000186136">
    <property type="component" value="Unassembled WGS sequence"/>
</dbReference>
<name>A0A1Q2YG71_9ASCO</name>
<feature type="compositionally biased region" description="Polar residues" evidence="5">
    <location>
        <begin position="1017"/>
        <end position="1027"/>
    </location>
</feature>
<dbReference type="InterPro" id="IPR019734">
    <property type="entry name" value="TPR_rpt"/>
</dbReference>
<keyword evidence="7" id="KW-1185">Reference proteome</keyword>
<keyword evidence="1" id="KW-0677">Repeat</keyword>
<dbReference type="SUPFAM" id="SSF48452">
    <property type="entry name" value="TPR-like"/>
    <property type="match status" value="3"/>
</dbReference>
<evidence type="ECO:0000313" key="7">
    <source>
        <dbReference type="Proteomes" id="UP000186136"/>
    </source>
</evidence>
<feature type="repeat" description="TPR" evidence="3">
    <location>
        <begin position="788"/>
        <end position="821"/>
    </location>
</feature>
<gene>
    <name evidence="6" type="ORF">PMKS-001854</name>
</gene>